<dbReference type="PANTHER" id="PTHR43575:SF1">
    <property type="entry name" value="PROTEIN ABCI7, CHLOROPLASTIC"/>
    <property type="match status" value="1"/>
</dbReference>
<organism evidence="4 5">
    <name type="scientific">Streptococcus constellatus</name>
    <dbReference type="NCBI Taxonomy" id="76860"/>
    <lineage>
        <taxon>Bacteria</taxon>
        <taxon>Bacillati</taxon>
        <taxon>Bacillota</taxon>
        <taxon>Bacilli</taxon>
        <taxon>Lactobacillales</taxon>
        <taxon>Streptococcaceae</taxon>
        <taxon>Streptococcus</taxon>
        <taxon>Streptococcus anginosus group</taxon>
    </lineage>
</organism>
<reference evidence="4 5" key="1">
    <citation type="submission" date="2019-07" db="EMBL/GenBank/DDBJ databases">
        <authorList>
            <person name="Hibberd C M."/>
            <person name="Gehrig L. J."/>
            <person name="Chang H.-W."/>
            <person name="Venkatesh S."/>
        </authorList>
    </citation>
    <scope>NUCLEOTIDE SEQUENCE [LARGE SCALE GENOMIC DNA]</scope>
    <source>
        <strain evidence="4">Streptococcus_constellatus_SS_Bg39</strain>
    </source>
</reference>
<evidence type="ECO:0000259" key="2">
    <source>
        <dbReference type="Pfam" id="PF01458"/>
    </source>
</evidence>
<dbReference type="InterPro" id="IPR045595">
    <property type="entry name" value="SufBD_N"/>
</dbReference>
<protein>
    <submittedName>
        <fullName evidence="4">FeS cluster assembly protein SufB</fullName>
    </submittedName>
</protein>
<evidence type="ECO:0000256" key="1">
    <source>
        <dbReference type="ARBA" id="ARBA00043967"/>
    </source>
</evidence>
<dbReference type="NCBIfam" id="TIGR01981">
    <property type="entry name" value="sufD"/>
    <property type="match status" value="1"/>
</dbReference>
<dbReference type="InterPro" id="IPR000825">
    <property type="entry name" value="SUF_FeS_clus_asmbl_SufBD_core"/>
</dbReference>
<dbReference type="RefSeq" id="WP_144210680.1">
    <property type="nucleotide sequence ID" value="NZ_CABHMZ010000028.1"/>
</dbReference>
<evidence type="ECO:0000259" key="3">
    <source>
        <dbReference type="Pfam" id="PF19295"/>
    </source>
</evidence>
<dbReference type="InterPro" id="IPR011542">
    <property type="entry name" value="SUF_FeS_clus_asmbl_SufD"/>
</dbReference>
<dbReference type="GO" id="GO:0016226">
    <property type="term" value="P:iron-sulfur cluster assembly"/>
    <property type="evidence" value="ECO:0007669"/>
    <property type="project" value="InterPro"/>
</dbReference>
<accession>A0A564TRA1</accession>
<dbReference type="InterPro" id="IPR055346">
    <property type="entry name" value="Fe-S_cluster_assembly_SufBD"/>
</dbReference>
<comment type="similarity">
    <text evidence="1">Belongs to the iron-sulfur cluster assembly SufBD family.</text>
</comment>
<proteinExistence type="inferred from homology"/>
<feature type="domain" description="SUF system FeS cluster assembly SufBD core" evidence="2">
    <location>
        <begin position="162"/>
        <end position="392"/>
    </location>
</feature>
<name>A0A564TRA1_STRCV</name>
<dbReference type="AlphaFoldDB" id="A0A564TRA1"/>
<evidence type="ECO:0000313" key="4">
    <source>
        <dbReference type="EMBL" id="VUX09789.1"/>
    </source>
</evidence>
<dbReference type="PANTHER" id="PTHR43575">
    <property type="entry name" value="PROTEIN ABCI7, CHLOROPLASTIC"/>
    <property type="match status" value="1"/>
</dbReference>
<sequence length="420" mass="46407">MTKETIKHFSQMHAEPEWLANLRQAAFDKIEELKLPVIERVKFHRWNLGNGTLSESETLANVPDFTALNNHLKLVQLGTQTVLEQLPADLAEQGVVFTDFYSALEEIPEIIEKHFMSSVKYDEDKLAAYHTAYFNSGAVLYIPDNVEINQPIEGIFYQDSESDVPFNKHILIIAGKHSKVTYLERLETYGSGIVSATANITVEVIAQAGAQIKFSAIDRLGENVTAYISRRGKLDDDSMIDWAIGVMNEGNVIADFDSDLFGRGSHADMKVVALSRGKQIQGIDSRVTNYGCNSIGNILQHGVILEKGTLTFNGIGHIIKGAKGADAQQESRVLMLSDQARSDANPILLIDENDVTAGHAASIGQVDPEDMYYLMSRGLDKATAERLVVRGFLGSVIVEIPVKEVRAEMIENIDEILAKK</sequence>
<dbReference type="Proteomes" id="UP000385544">
    <property type="component" value="Unassembled WGS sequence"/>
</dbReference>
<dbReference type="Pfam" id="PF19295">
    <property type="entry name" value="SufBD_N"/>
    <property type="match status" value="1"/>
</dbReference>
<gene>
    <name evidence="4" type="primary">sufB_2</name>
    <name evidence="4" type="ORF">SCSS39_01868</name>
</gene>
<evidence type="ECO:0000313" key="5">
    <source>
        <dbReference type="Proteomes" id="UP000385544"/>
    </source>
</evidence>
<dbReference type="OrthoDB" id="9803529at2"/>
<feature type="domain" description="SUF system FeS cluster assembly SufBD N-terminal" evidence="3">
    <location>
        <begin position="85"/>
        <end position="152"/>
    </location>
</feature>
<dbReference type="Pfam" id="PF01458">
    <property type="entry name" value="SUFBD_core"/>
    <property type="match status" value="1"/>
</dbReference>
<dbReference type="SUPFAM" id="SSF101960">
    <property type="entry name" value="Stabilizer of iron transporter SufD"/>
    <property type="match status" value="1"/>
</dbReference>
<dbReference type="EMBL" id="CABHMZ010000028">
    <property type="protein sequence ID" value="VUX09789.1"/>
    <property type="molecule type" value="Genomic_DNA"/>
</dbReference>
<dbReference type="InterPro" id="IPR037284">
    <property type="entry name" value="SUF_FeS_clus_asmbl_SufBD_sf"/>
</dbReference>